<gene>
    <name evidence="1" type="ORF">BXP70_09940</name>
</gene>
<comment type="caution">
    <text evidence="1">The sequence shown here is derived from an EMBL/GenBank/DDBJ whole genome shotgun (WGS) entry which is preliminary data.</text>
</comment>
<dbReference type="AlphaFoldDB" id="A0A243WEB1"/>
<dbReference type="EMBL" id="MTSE01000004">
    <property type="protein sequence ID" value="OUJ74058.1"/>
    <property type="molecule type" value="Genomic_DNA"/>
</dbReference>
<dbReference type="Proteomes" id="UP000194873">
    <property type="component" value="Unassembled WGS sequence"/>
</dbReference>
<organism evidence="1 2">
    <name type="scientific">Hymenobacter crusticola</name>
    <dbReference type="NCBI Taxonomy" id="1770526"/>
    <lineage>
        <taxon>Bacteria</taxon>
        <taxon>Pseudomonadati</taxon>
        <taxon>Bacteroidota</taxon>
        <taxon>Cytophagia</taxon>
        <taxon>Cytophagales</taxon>
        <taxon>Hymenobacteraceae</taxon>
        <taxon>Hymenobacter</taxon>
    </lineage>
</organism>
<reference evidence="1 2" key="1">
    <citation type="submission" date="2017-01" db="EMBL/GenBank/DDBJ databases">
        <title>A new Hymenobacter.</title>
        <authorList>
            <person name="Liang Y."/>
            <person name="Feng F."/>
        </authorList>
    </citation>
    <scope>NUCLEOTIDE SEQUENCE [LARGE SCALE GENOMIC DNA]</scope>
    <source>
        <strain evidence="1">MIMBbqt21</strain>
    </source>
</reference>
<protein>
    <submittedName>
        <fullName evidence="1">Uncharacterized protein</fullName>
    </submittedName>
</protein>
<accession>A0A243WEB1</accession>
<sequence length="74" mass="8331">MDQDLIILAMTTAQHFPTETVETAPARVASTPASFSPEAEQKAQAKAMKKWRKNERLRFFFGWCSGCQAYGSIF</sequence>
<keyword evidence="2" id="KW-1185">Reference proteome</keyword>
<name>A0A243WEB1_9BACT</name>
<evidence type="ECO:0000313" key="2">
    <source>
        <dbReference type="Proteomes" id="UP000194873"/>
    </source>
</evidence>
<proteinExistence type="predicted"/>
<evidence type="ECO:0000313" key="1">
    <source>
        <dbReference type="EMBL" id="OUJ74058.1"/>
    </source>
</evidence>